<dbReference type="EMBL" id="MLJW01004533">
    <property type="protein sequence ID" value="OIQ69791.1"/>
    <property type="molecule type" value="Genomic_DNA"/>
</dbReference>
<accession>A0A1J5PPU9</accession>
<protein>
    <submittedName>
        <fullName evidence="1">Pilin accessory protein (PilO)</fullName>
    </submittedName>
</protein>
<sequence length="258" mass="27577">MVIVPVAVLGMAAVGGGVWWKHQQDQRAAIAAQLAASAAQSAQSVAQAQERLREQQDIAAIRQQWAAIPRPWTQAAAWPAVIAACMPGPVTIDGWRLAAVDCAVQGAQVNVTQTWDRGPLATVLKTPRGAISSDGNQVVSTSRSPLALAPTGDLPGAPGDAQHLWLGLSQQWSQVLQIQPEAPMPFRPPYPPNTAPDVQKKLPQPVLWNAMPVKLTSAVPPTSWPVLETPNLIPQDVRVDIKPTGLLWTLKGIQYANP</sequence>
<dbReference type="AlphaFoldDB" id="A0A1J5PPU9"/>
<reference evidence="1" key="1">
    <citation type="submission" date="2016-10" db="EMBL/GenBank/DDBJ databases">
        <title>Sequence of Gallionella enrichment culture.</title>
        <authorList>
            <person name="Poehlein A."/>
            <person name="Muehling M."/>
            <person name="Daniel R."/>
        </authorList>
    </citation>
    <scope>NUCLEOTIDE SEQUENCE</scope>
</reference>
<name>A0A1J5PPU9_9ZZZZ</name>
<gene>
    <name evidence="1" type="ORF">GALL_486070</name>
</gene>
<proteinExistence type="predicted"/>
<organism evidence="1">
    <name type="scientific">mine drainage metagenome</name>
    <dbReference type="NCBI Taxonomy" id="410659"/>
    <lineage>
        <taxon>unclassified sequences</taxon>
        <taxon>metagenomes</taxon>
        <taxon>ecological metagenomes</taxon>
    </lineage>
</organism>
<evidence type="ECO:0000313" key="1">
    <source>
        <dbReference type="EMBL" id="OIQ69791.1"/>
    </source>
</evidence>
<comment type="caution">
    <text evidence="1">The sequence shown here is derived from an EMBL/GenBank/DDBJ whole genome shotgun (WGS) entry which is preliminary data.</text>
</comment>